<feature type="non-terminal residue" evidence="2">
    <location>
        <position position="189"/>
    </location>
</feature>
<accession>A0A0C9ZZN5</accession>
<proteinExistence type="predicted"/>
<dbReference type="HOGENOM" id="CLU_099691_1_0_1"/>
<dbReference type="AlphaFoldDB" id="A0A0C9ZZN5"/>
<gene>
    <name evidence="2" type="ORF">PISMIDRAFT_96993</name>
</gene>
<keyword evidence="1" id="KW-0732">Signal</keyword>
<feature type="chain" id="PRO_5002206623" evidence="1">
    <location>
        <begin position="25"/>
        <end position="189"/>
    </location>
</feature>
<reference evidence="2 3" key="1">
    <citation type="submission" date="2014-04" db="EMBL/GenBank/DDBJ databases">
        <authorList>
            <consortium name="DOE Joint Genome Institute"/>
            <person name="Kuo A."/>
            <person name="Kohler A."/>
            <person name="Costa M.D."/>
            <person name="Nagy L.G."/>
            <person name="Floudas D."/>
            <person name="Copeland A."/>
            <person name="Barry K.W."/>
            <person name="Cichocki N."/>
            <person name="Veneault-Fourrey C."/>
            <person name="LaButti K."/>
            <person name="Lindquist E.A."/>
            <person name="Lipzen A."/>
            <person name="Lundell T."/>
            <person name="Morin E."/>
            <person name="Murat C."/>
            <person name="Sun H."/>
            <person name="Tunlid A."/>
            <person name="Henrissat B."/>
            <person name="Grigoriev I.V."/>
            <person name="Hibbett D.S."/>
            <person name="Martin F."/>
            <person name="Nordberg H.P."/>
            <person name="Cantor M.N."/>
            <person name="Hua S.X."/>
        </authorList>
    </citation>
    <scope>NUCLEOTIDE SEQUENCE [LARGE SCALE GENOMIC DNA]</scope>
    <source>
        <strain evidence="2 3">441</strain>
    </source>
</reference>
<evidence type="ECO:0000256" key="1">
    <source>
        <dbReference type="SAM" id="SignalP"/>
    </source>
</evidence>
<dbReference type="SUPFAM" id="SSF53098">
    <property type="entry name" value="Ribonuclease H-like"/>
    <property type="match status" value="1"/>
</dbReference>
<evidence type="ECO:0000313" key="3">
    <source>
        <dbReference type="Proteomes" id="UP000054018"/>
    </source>
</evidence>
<keyword evidence="3" id="KW-1185">Reference proteome</keyword>
<dbReference type="OrthoDB" id="2669135at2759"/>
<dbReference type="Proteomes" id="UP000054018">
    <property type="component" value="Unassembled WGS sequence"/>
</dbReference>
<reference evidence="3" key="2">
    <citation type="submission" date="2015-01" db="EMBL/GenBank/DDBJ databases">
        <title>Evolutionary Origins and Diversification of the Mycorrhizal Mutualists.</title>
        <authorList>
            <consortium name="DOE Joint Genome Institute"/>
            <consortium name="Mycorrhizal Genomics Consortium"/>
            <person name="Kohler A."/>
            <person name="Kuo A."/>
            <person name="Nagy L.G."/>
            <person name="Floudas D."/>
            <person name="Copeland A."/>
            <person name="Barry K.W."/>
            <person name="Cichocki N."/>
            <person name="Veneault-Fourrey C."/>
            <person name="LaButti K."/>
            <person name="Lindquist E.A."/>
            <person name="Lipzen A."/>
            <person name="Lundell T."/>
            <person name="Morin E."/>
            <person name="Murat C."/>
            <person name="Riley R."/>
            <person name="Ohm R."/>
            <person name="Sun H."/>
            <person name="Tunlid A."/>
            <person name="Henrissat B."/>
            <person name="Grigoriev I.V."/>
            <person name="Hibbett D.S."/>
            <person name="Martin F."/>
        </authorList>
    </citation>
    <scope>NUCLEOTIDE SEQUENCE [LARGE SCALE GENOMIC DNA]</scope>
    <source>
        <strain evidence="3">441</strain>
    </source>
</reference>
<dbReference type="InterPro" id="IPR012337">
    <property type="entry name" value="RNaseH-like_sf"/>
</dbReference>
<feature type="signal peptide" evidence="1">
    <location>
        <begin position="1"/>
        <end position="24"/>
    </location>
</feature>
<organism evidence="2 3">
    <name type="scientific">Pisolithus microcarpus 441</name>
    <dbReference type="NCBI Taxonomy" id="765257"/>
    <lineage>
        <taxon>Eukaryota</taxon>
        <taxon>Fungi</taxon>
        <taxon>Dikarya</taxon>
        <taxon>Basidiomycota</taxon>
        <taxon>Agaricomycotina</taxon>
        <taxon>Agaricomycetes</taxon>
        <taxon>Agaricomycetidae</taxon>
        <taxon>Boletales</taxon>
        <taxon>Sclerodermatineae</taxon>
        <taxon>Pisolithaceae</taxon>
        <taxon>Pisolithus</taxon>
    </lineage>
</organism>
<dbReference type="STRING" id="765257.A0A0C9ZZN5"/>
<name>A0A0C9ZZN5_9AGAM</name>
<sequence length="189" mass="21411">KICKLAFKIIYSTMILLPAWHATCKETGKKVKQILCDVLTCWNSTFNMINFILEYQEPVDAITDKQWLGLVVYALDEHEWVMLGQLHNVLKILKDATLFFSCGTPNLVMVIPAMDYIDEVFMTGMLDEGQFDPSIHAAVGLAKKTLNKYYSLTDMSKLYHIAMGKSTVFNAMVLMNYFSTSSLPQAGIF</sequence>
<dbReference type="EMBL" id="KN833709">
    <property type="protein sequence ID" value="KIK25258.1"/>
    <property type="molecule type" value="Genomic_DNA"/>
</dbReference>
<evidence type="ECO:0000313" key="2">
    <source>
        <dbReference type="EMBL" id="KIK25258.1"/>
    </source>
</evidence>
<protein>
    <submittedName>
        <fullName evidence="2">Uncharacterized protein</fullName>
    </submittedName>
</protein>